<evidence type="ECO:0000256" key="1">
    <source>
        <dbReference type="SAM" id="MobiDB-lite"/>
    </source>
</evidence>
<keyword evidence="4" id="KW-1185">Reference proteome</keyword>
<dbReference type="InterPro" id="IPR003165">
    <property type="entry name" value="Piwi"/>
</dbReference>
<reference evidence="3" key="1">
    <citation type="submission" date="2020-11" db="EMBL/GenBank/DDBJ databases">
        <authorList>
            <person name="Tran Van P."/>
        </authorList>
    </citation>
    <scope>NUCLEOTIDE SEQUENCE</scope>
</reference>
<accession>A0A7R9M4I1</accession>
<feature type="compositionally biased region" description="Polar residues" evidence="1">
    <location>
        <begin position="373"/>
        <end position="399"/>
    </location>
</feature>
<feature type="region of interest" description="Disordered" evidence="1">
    <location>
        <begin position="237"/>
        <end position="262"/>
    </location>
</feature>
<dbReference type="OrthoDB" id="6508099at2759"/>
<sequence>MIIGADVTHPAPADKLETSVAACIGSIDADHCKYSATIRAQERTTRAQAVEMIKEFDLMIRDLLGEYTKALGGLPNHIIYYRDGVSESQFETVLDYERRKLLEGCRAEGCTPKVTFITVQKRHHTRFRPMDAARGIGRMRNIPPGTTVDSHVVHPTDFDFYLCSHEGIQVGVGVGTSRPTHYYVLHDDYGFKADELQKLSYYLCYVYARCDKPISIPAPVQYAHLAAYRARSHIVAYNQGGDGPSRPARDETEPQRRHRENELAADLNRRITVNATVKNNILCYPMASSDGQALKVGTHIIYVLCVCGDRWLGNVQFLLLAYLSPSGQHCTPRTGSNTSDTSTSSHVKRSASYRIALRRSAPVVKSAPGPDSGTDSDNDSPNTRDNSPNTTVKSVATMNGTGGNGTPIVVTQQPQIYPDLRKESGNGVTAAPGGDKPELEPMLQSGKGGANGAEPEIGGALPGSHKASEVHYEEGNGCMKWCCCWCCCNYCQCCPNCCMNGMVRVEGWFNGAADWTLNCFRSLF</sequence>
<dbReference type="Pfam" id="PF02171">
    <property type="entry name" value="Piwi"/>
    <property type="match status" value="1"/>
</dbReference>
<dbReference type="InterPro" id="IPR036397">
    <property type="entry name" value="RNaseH_sf"/>
</dbReference>
<name>A0A7R9M4I1_9ACAR</name>
<dbReference type="EMBL" id="CAJPVJ010006625">
    <property type="protein sequence ID" value="CAG2170599.1"/>
    <property type="molecule type" value="Genomic_DNA"/>
</dbReference>
<dbReference type="AlphaFoldDB" id="A0A7R9M4I1"/>
<organism evidence="3">
    <name type="scientific">Oppiella nova</name>
    <dbReference type="NCBI Taxonomy" id="334625"/>
    <lineage>
        <taxon>Eukaryota</taxon>
        <taxon>Metazoa</taxon>
        <taxon>Ecdysozoa</taxon>
        <taxon>Arthropoda</taxon>
        <taxon>Chelicerata</taxon>
        <taxon>Arachnida</taxon>
        <taxon>Acari</taxon>
        <taxon>Acariformes</taxon>
        <taxon>Sarcoptiformes</taxon>
        <taxon>Oribatida</taxon>
        <taxon>Brachypylina</taxon>
        <taxon>Oppioidea</taxon>
        <taxon>Oppiidae</taxon>
        <taxon>Oppiella</taxon>
    </lineage>
</organism>
<dbReference type="Gene3D" id="3.30.420.10">
    <property type="entry name" value="Ribonuclease H-like superfamily/Ribonuclease H"/>
    <property type="match status" value="1"/>
</dbReference>
<protein>
    <recommendedName>
        <fullName evidence="2">Piwi domain-containing protein</fullName>
    </recommendedName>
</protein>
<proteinExistence type="predicted"/>
<dbReference type="PROSITE" id="PS50822">
    <property type="entry name" value="PIWI"/>
    <property type="match status" value="1"/>
</dbReference>
<dbReference type="InterPro" id="IPR012337">
    <property type="entry name" value="RNaseH-like_sf"/>
</dbReference>
<dbReference type="GO" id="GO:0003676">
    <property type="term" value="F:nucleic acid binding"/>
    <property type="evidence" value="ECO:0007669"/>
    <property type="project" value="InterPro"/>
</dbReference>
<feature type="domain" description="Piwi" evidence="2">
    <location>
        <begin position="1"/>
        <end position="235"/>
    </location>
</feature>
<evidence type="ECO:0000313" key="4">
    <source>
        <dbReference type="Proteomes" id="UP000728032"/>
    </source>
</evidence>
<gene>
    <name evidence="3" type="ORF">ONB1V03_LOCUS10066</name>
</gene>
<dbReference type="EMBL" id="OC921450">
    <property type="protein sequence ID" value="CAD7653412.1"/>
    <property type="molecule type" value="Genomic_DNA"/>
</dbReference>
<feature type="compositionally biased region" description="Basic and acidic residues" evidence="1">
    <location>
        <begin position="247"/>
        <end position="262"/>
    </location>
</feature>
<feature type="compositionally biased region" description="Low complexity" evidence="1">
    <location>
        <begin position="334"/>
        <end position="345"/>
    </location>
</feature>
<dbReference type="PANTHER" id="PTHR22891">
    <property type="entry name" value="EUKARYOTIC TRANSLATION INITIATION FACTOR 2C"/>
    <property type="match status" value="1"/>
</dbReference>
<dbReference type="SUPFAM" id="SSF53098">
    <property type="entry name" value="Ribonuclease H-like"/>
    <property type="match status" value="1"/>
</dbReference>
<evidence type="ECO:0000259" key="2">
    <source>
        <dbReference type="PROSITE" id="PS50822"/>
    </source>
</evidence>
<feature type="region of interest" description="Disordered" evidence="1">
    <location>
        <begin position="328"/>
        <end position="409"/>
    </location>
</feature>
<dbReference type="Proteomes" id="UP000728032">
    <property type="component" value="Unassembled WGS sequence"/>
</dbReference>
<dbReference type="SMART" id="SM00950">
    <property type="entry name" value="Piwi"/>
    <property type="match status" value="1"/>
</dbReference>
<evidence type="ECO:0000313" key="3">
    <source>
        <dbReference type="EMBL" id="CAD7653412.1"/>
    </source>
</evidence>
<feature type="non-terminal residue" evidence="3">
    <location>
        <position position="1"/>
    </location>
</feature>